<dbReference type="KEGG" id="rsz:108829608"/>
<dbReference type="GO" id="GO:0016020">
    <property type="term" value="C:membrane"/>
    <property type="evidence" value="ECO:0007669"/>
    <property type="project" value="UniProtKB-SubCell"/>
</dbReference>
<dbReference type="SUPFAM" id="SSF52058">
    <property type="entry name" value="L domain-like"/>
    <property type="match status" value="1"/>
</dbReference>
<feature type="domain" description="Leucine-rich repeat-containing N-terminal plant-type" evidence="11">
    <location>
        <begin position="22"/>
        <end position="57"/>
    </location>
</feature>
<dbReference type="InterPro" id="IPR032675">
    <property type="entry name" value="LRR_dom_sf"/>
</dbReference>
<evidence type="ECO:0000256" key="5">
    <source>
        <dbReference type="ARBA" id="ARBA00022737"/>
    </source>
</evidence>
<dbReference type="SMART" id="SM00369">
    <property type="entry name" value="LRR_TYP"/>
    <property type="match status" value="5"/>
</dbReference>
<evidence type="ECO:0000256" key="8">
    <source>
        <dbReference type="ARBA" id="ARBA00023170"/>
    </source>
</evidence>
<evidence type="ECO:0000256" key="7">
    <source>
        <dbReference type="ARBA" id="ARBA00023136"/>
    </source>
</evidence>
<dbReference type="InterPro" id="IPR003591">
    <property type="entry name" value="Leu-rich_rpt_typical-subtyp"/>
</dbReference>
<evidence type="ECO:0000256" key="4">
    <source>
        <dbReference type="ARBA" id="ARBA00022729"/>
    </source>
</evidence>
<feature type="signal peptide" evidence="10">
    <location>
        <begin position="1"/>
        <end position="21"/>
    </location>
</feature>
<reference evidence="12" key="1">
    <citation type="journal article" date="2019" name="Database">
        <title>The radish genome database (RadishGD): an integrated information resource for radish genomics.</title>
        <authorList>
            <person name="Yu H.J."/>
            <person name="Baek S."/>
            <person name="Lee Y.J."/>
            <person name="Cho A."/>
            <person name="Mun J.H."/>
        </authorList>
    </citation>
    <scope>NUCLEOTIDE SEQUENCE [LARGE SCALE GENOMIC DNA]</scope>
    <source>
        <strain evidence="12">cv. WK10039</strain>
    </source>
</reference>
<dbReference type="OrthoDB" id="2018786at2759"/>
<keyword evidence="8" id="KW-0675">Receptor</keyword>
<reference evidence="13" key="2">
    <citation type="submission" date="2025-08" db="UniProtKB">
        <authorList>
            <consortium name="RefSeq"/>
        </authorList>
    </citation>
    <scope>IDENTIFICATION</scope>
    <source>
        <tissue evidence="13">Leaf</tissue>
    </source>
</reference>
<evidence type="ECO:0000256" key="3">
    <source>
        <dbReference type="ARBA" id="ARBA00022692"/>
    </source>
</evidence>
<dbReference type="GeneID" id="108829608"/>
<dbReference type="AlphaFoldDB" id="A0A6J0LGY0"/>
<comment type="subcellular location">
    <subcellularLocation>
        <location evidence="1">Membrane</location>
        <topology evidence="1">Single-pass membrane protein</topology>
    </subcellularLocation>
</comment>
<name>A0A6J0LGY0_RAPSA</name>
<evidence type="ECO:0000256" key="1">
    <source>
        <dbReference type="ARBA" id="ARBA00004167"/>
    </source>
</evidence>
<keyword evidence="12" id="KW-1185">Reference proteome</keyword>
<dbReference type="PANTHER" id="PTHR47986:SF24">
    <property type="entry name" value="RECEPTOR-LIKE KINASE TMK3"/>
    <property type="match status" value="1"/>
</dbReference>
<evidence type="ECO:0000259" key="11">
    <source>
        <dbReference type="Pfam" id="PF08263"/>
    </source>
</evidence>
<dbReference type="Pfam" id="PF00560">
    <property type="entry name" value="LRR_1"/>
    <property type="match status" value="5"/>
</dbReference>
<dbReference type="InterPro" id="IPR052422">
    <property type="entry name" value="Auxin_Ser/Thr_Kinase"/>
</dbReference>
<dbReference type="PANTHER" id="PTHR47986">
    <property type="entry name" value="OSJNBA0070M12.3 PROTEIN"/>
    <property type="match status" value="1"/>
</dbReference>
<feature type="chain" id="PRO_5026923927" evidence="10">
    <location>
        <begin position="22"/>
        <end position="469"/>
    </location>
</feature>
<evidence type="ECO:0000313" key="13">
    <source>
        <dbReference type="RefSeq" id="XP_018458736.1"/>
    </source>
</evidence>
<accession>A0A6J0LGY0</accession>
<evidence type="ECO:0000256" key="2">
    <source>
        <dbReference type="ARBA" id="ARBA00022614"/>
    </source>
</evidence>
<dbReference type="RefSeq" id="XP_018458736.1">
    <property type="nucleotide sequence ID" value="XM_018603234.1"/>
</dbReference>
<keyword evidence="2" id="KW-0433">Leucine-rich repeat</keyword>
<protein>
    <submittedName>
        <fullName evidence="13">Receptor-like kinase TMK3</fullName>
    </submittedName>
</protein>
<proteinExistence type="predicted"/>
<organism evidence="12 13">
    <name type="scientific">Raphanus sativus</name>
    <name type="common">Radish</name>
    <name type="synonym">Raphanus raphanistrum var. sativus</name>
    <dbReference type="NCBI Taxonomy" id="3726"/>
    <lineage>
        <taxon>Eukaryota</taxon>
        <taxon>Viridiplantae</taxon>
        <taxon>Streptophyta</taxon>
        <taxon>Embryophyta</taxon>
        <taxon>Tracheophyta</taxon>
        <taxon>Spermatophyta</taxon>
        <taxon>Magnoliopsida</taxon>
        <taxon>eudicotyledons</taxon>
        <taxon>Gunneridae</taxon>
        <taxon>Pentapetalae</taxon>
        <taxon>rosids</taxon>
        <taxon>malvids</taxon>
        <taxon>Brassicales</taxon>
        <taxon>Brassicaceae</taxon>
        <taxon>Brassiceae</taxon>
        <taxon>Raphanus</taxon>
    </lineage>
</organism>
<evidence type="ECO:0000256" key="10">
    <source>
        <dbReference type="SAM" id="SignalP"/>
    </source>
</evidence>
<evidence type="ECO:0000256" key="9">
    <source>
        <dbReference type="ARBA" id="ARBA00023180"/>
    </source>
</evidence>
<gene>
    <name evidence="13" type="primary">LOC108829608</name>
</gene>
<keyword evidence="3" id="KW-0812">Transmembrane</keyword>
<keyword evidence="5" id="KW-0677">Repeat</keyword>
<dbReference type="Pfam" id="PF08263">
    <property type="entry name" value="LRRNT_2"/>
    <property type="match status" value="1"/>
</dbReference>
<evidence type="ECO:0000313" key="12">
    <source>
        <dbReference type="Proteomes" id="UP000504610"/>
    </source>
</evidence>
<keyword evidence="6" id="KW-1133">Transmembrane helix</keyword>
<sequence>MTRSHMGLLCLLLSLLNIATSQDDATIMQTLRLSLKLTSHGNWSKSNPCEWDHVQCDGSNRVTKIQFTQNGIQGTLHPDIGKLTELSHLSGLKHLQTLNLHDNLFDLAPTNLFYGMNSLQEVNIDNNPFPAWEIPETVKELKSLKNLSLINCNVTGSIPDFFSSETLPSLASLKLSRNNLHGVLPLSLAGSSLQQLYLNGQKLNGSISVLQNMTSLVEIDLQGNEFSGPIPDLSGLKHLQTLNLQDNLFNSNPETLFSKMNSLQEMYLDNNPFPSWGIPETVKEATSLKNLSLANCSLTGLIPDFFRSETLPRLVSLRLSRNNLYGGLPESLGRSSLEQLYLDWQHLNGSISVLQSMTSLVEFNIRDNFFSGFIPDLSGLQSLKLFDVRDNYLTGLVPPSLTALKNLTVVNLSNNYIQGPMPLFQNSVKVDAISGRFCQETPGTPCDPQVQILISIAESFGFPLKLAKG</sequence>
<dbReference type="Gene3D" id="3.80.10.10">
    <property type="entry name" value="Ribonuclease Inhibitor"/>
    <property type="match status" value="3"/>
</dbReference>
<keyword evidence="4 10" id="KW-0732">Signal</keyword>
<evidence type="ECO:0000256" key="6">
    <source>
        <dbReference type="ARBA" id="ARBA00022989"/>
    </source>
</evidence>
<dbReference type="InterPro" id="IPR013210">
    <property type="entry name" value="LRR_N_plant-typ"/>
</dbReference>
<keyword evidence="7" id="KW-0472">Membrane</keyword>
<dbReference type="InterPro" id="IPR001611">
    <property type="entry name" value="Leu-rich_rpt"/>
</dbReference>
<keyword evidence="9" id="KW-0325">Glycoprotein</keyword>
<dbReference type="Proteomes" id="UP000504610">
    <property type="component" value="Chromosome 4"/>
</dbReference>